<dbReference type="Proteomes" id="UP001154282">
    <property type="component" value="Unassembled WGS sequence"/>
</dbReference>
<evidence type="ECO:0000313" key="2">
    <source>
        <dbReference type="Proteomes" id="UP001154282"/>
    </source>
</evidence>
<keyword evidence="2" id="KW-1185">Reference proteome</keyword>
<evidence type="ECO:0000313" key="1">
    <source>
        <dbReference type="EMBL" id="CAI0457295.1"/>
    </source>
</evidence>
<proteinExistence type="predicted"/>
<gene>
    <name evidence="1" type="ORF">LITE_LOCUS33075</name>
</gene>
<sequence length="61" mass="6867">MAQWIPPQERLRQEACCVTTLEGVKEPSPAIWESAQLPLLNLRERLKVSSLPGIRDAGRLN</sequence>
<comment type="caution">
    <text evidence="1">The sequence shown here is derived from an EMBL/GenBank/DDBJ whole genome shotgun (WGS) entry which is preliminary data.</text>
</comment>
<dbReference type="AlphaFoldDB" id="A0AAV0NFN6"/>
<dbReference type="EMBL" id="CAMGYJ010000008">
    <property type="protein sequence ID" value="CAI0457295.1"/>
    <property type="molecule type" value="Genomic_DNA"/>
</dbReference>
<organism evidence="1 2">
    <name type="scientific">Linum tenue</name>
    <dbReference type="NCBI Taxonomy" id="586396"/>
    <lineage>
        <taxon>Eukaryota</taxon>
        <taxon>Viridiplantae</taxon>
        <taxon>Streptophyta</taxon>
        <taxon>Embryophyta</taxon>
        <taxon>Tracheophyta</taxon>
        <taxon>Spermatophyta</taxon>
        <taxon>Magnoliopsida</taxon>
        <taxon>eudicotyledons</taxon>
        <taxon>Gunneridae</taxon>
        <taxon>Pentapetalae</taxon>
        <taxon>rosids</taxon>
        <taxon>fabids</taxon>
        <taxon>Malpighiales</taxon>
        <taxon>Linaceae</taxon>
        <taxon>Linum</taxon>
    </lineage>
</organism>
<reference evidence="1" key="1">
    <citation type="submission" date="2022-08" db="EMBL/GenBank/DDBJ databases">
        <authorList>
            <person name="Gutierrez-Valencia J."/>
        </authorList>
    </citation>
    <scope>NUCLEOTIDE SEQUENCE</scope>
</reference>
<name>A0AAV0NFN6_9ROSI</name>
<protein>
    <submittedName>
        <fullName evidence="1">Uncharacterized protein</fullName>
    </submittedName>
</protein>
<accession>A0AAV0NFN6</accession>